<name>K9VR92_9CYAN</name>
<dbReference type="InterPro" id="IPR052511">
    <property type="entry name" value="ATP-dep_Helicase"/>
</dbReference>
<dbReference type="GO" id="GO:0005524">
    <property type="term" value="F:ATP binding"/>
    <property type="evidence" value="ECO:0007669"/>
    <property type="project" value="InterPro"/>
</dbReference>
<dbReference type="SMART" id="SM00487">
    <property type="entry name" value="DEXDc"/>
    <property type="match status" value="1"/>
</dbReference>
<dbReference type="SUPFAM" id="SSF52540">
    <property type="entry name" value="P-loop containing nucleoside triphosphate hydrolases"/>
    <property type="match status" value="1"/>
</dbReference>
<dbReference type="PANTHER" id="PTHR47962:SF5">
    <property type="entry name" value="ATP-DEPENDENT HELICASE LHR-RELATED"/>
    <property type="match status" value="1"/>
</dbReference>
<sequence>MDHLKIKLEPASISACPQLPKPLEFMGQALQHQVDVYEASENNDIILDLAPTGTGKTKAGLSVLLHNSQRNAIYIAPTNALIDQQTEAAEKFVLDARLPHLVKAASAKQVNSWPDDRVGKRSGEKIYNVLREPATIFPECGGGRPILLVTNPDIFYYAAFFQYNPLDRGNIASEFYSSFSTVIFDEFHLYDAKQLVSLFFYLALSKEFGYFQYKRKIVLLTATPEPACEEALNVLGKNGVKIARIDGKSQISYLRPSQTEVNLEIRKQVDKETTIAEIVQEVLRRLRENPDQNGAVILDAKDTLGRISDQLRDRGFSDFCGRITGDTPKEERPLAAQKQVILATSTVDVGFNFDRENETPRQNLDWLIFSTRDRFSFWQRIGRVGRVLGKTQTEIPSEAIAYLPDRAWEQGIEQLDCFGGRKALTEMLESLDCMKRPFLDIYWRSEAFLEIAKPLLELEIVFDNLPEASLVMQLYQTMQIVLGGKRDWNSYRRRMKVLQGAENVAKSTIKQIQKEWQYIKGGQNCVISFMQANYPEDWAEIDSGRTSIELVEEKIRKNQKVAEELKEYATILKASYAPLFKFRESLFENVKIYDPKNFLLDEVGETNLDPIHLLRFFEFASDENGIVLTDRATETYGLKFALQVADLEDFANHYLGKLYAFKNCKIERTIGDNVRPTALISQLTPPLMPGVIVREHRKNRWAILKLRKQGIECYPITVKDSFANEQEYTFFPSLSGILAIASAGVTLKCPDNQEFWVI</sequence>
<dbReference type="PROSITE" id="PS51192">
    <property type="entry name" value="HELICASE_ATP_BIND_1"/>
    <property type="match status" value="1"/>
</dbReference>
<dbReference type="STRING" id="179408.Osc7112_5513"/>
<dbReference type="InterPro" id="IPR011545">
    <property type="entry name" value="DEAD/DEAH_box_helicase_dom"/>
</dbReference>
<proteinExistence type="predicted"/>
<dbReference type="eggNOG" id="COG1203">
    <property type="taxonomic scope" value="Bacteria"/>
</dbReference>
<reference evidence="2 3" key="1">
    <citation type="submission" date="2012-05" db="EMBL/GenBank/DDBJ databases">
        <title>Finished chromosome of genome of Oscillatoria sp. PCC 7112.</title>
        <authorList>
            <consortium name="US DOE Joint Genome Institute"/>
            <person name="Gugger M."/>
            <person name="Coursin T."/>
            <person name="Rippka R."/>
            <person name="Tandeau De Marsac N."/>
            <person name="Huntemann M."/>
            <person name="Wei C.-L."/>
            <person name="Han J."/>
            <person name="Detter J.C."/>
            <person name="Han C."/>
            <person name="Tapia R."/>
            <person name="Davenport K."/>
            <person name="Daligault H."/>
            <person name="Erkkila T."/>
            <person name="Gu W."/>
            <person name="Munk A.C.C."/>
            <person name="Teshima H."/>
            <person name="Xu Y."/>
            <person name="Chain P."/>
            <person name="Chen A."/>
            <person name="Krypides N."/>
            <person name="Mavromatis K."/>
            <person name="Markowitz V."/>
            <person name="Szeto E."/>
            <person name="Ivanova N."/>
            <person name="Mikhailova N."/>
            <person name="Ovchinnikova G."/>
            <person name="Pagani I."/>
            <person name="Pati A."/>
            <person name="Goodwin L."/>
            <person name="Peters L."/>
            <person name="Pitluck S."/>
            <person name="Woyke T."/>
            <person name="Kerfeld C."/>
        </authorList>
    </citation>
    <scope>NUCLEOTIDE SEQUENCE [LARGE SCALE GENOMIC DNA]</scope>
    <source>
        <strain evidence="2 3">PCC 7112</strain>
    </source>
</reference>
<dbReference type="OrthoDB" id="415697at2"/>
<dbReference type="InterPro" id="IPR014001">
    <property type="entry name" value="Helicase_ATP-bd"/>
</dbReference>
<accession>K9VR92</accession>
<evidence type="ECO:0000313" key="3">
    <source>
        <dbReference type="Proteomes" id="UP000010478"/>
    </source>
</evidence>
<dbReference type="Gene3D" id="3.40.50.300">
    <property type="entry name" value="P-loop containing nucleotide triphosphate hydrolases"/>
    <property type="match status" value="2"/>
</dbReference>
<keyword evidence="3" id="KW-1185">Reference proteome</keyword>
<dbReference type="NCBIfam" id="TIGR03158">
    <property type="entry name" value="cas3_cyano"/>
    <property type="match status" value="1"/>
</dbReference>
<dbReference type="Pfam" id="PF00270">
    <property type="entry name" value="DEAD"/>
    <property type="match status" value="1"/>
</dbReference>
<dbReference type="InterPro" id="IPR027417">
    <property type="entry name" value="P-loop_NTPase"/>
</dbReference>
<dbReference type="Proteomes" id="UP000010478">
    <property type="component" value="Chromosome"/>
</dbReference>
<gene>
    <name evidence="2" type="ORF">Osc7112_5513</name>
</gene>
<evidence type="ECO:0000313" key="2">
    <source>
        <dbReference type="EMBL" id="AFZ09740.1"/>
    </source>
</evidence>
<feature type="domain" description="Helicase ATP-binding" evidence="1">
    <location>
        <begin position="37"/>
        <end position="242"/>
    </location>
</feature>
<dbReference type="KEGG" id="oni:Osc7112_5513"/>
<protein>
    <submittedName>
        <fullName evidence="2">CRISPR-associated helicase, Cas3 family</fullName>
    </submittedName>
</protein>
<dbReference type="HOGENOM" id="CLU_367165_0_0_3"/>
<dbReference type="InterPro" id="IPR017575">
    <property type="entry name" value="CRISPR-assoc_helicase_Cas3"/>
</dbReference>
<dbReference type="RefSeq" id="WP_015178946.1">
    <property type="nucleotide sequence ID" value="NC_019729.1"/>
</dbReference>
<dbReference type="GO" id="GO:0016887">
    <property type="term" value="F:ATP hydrolysis activity"/>
    <property type="evidence" value="ECO:0007669"/>
    <property type="project" value="TreeGrafter"/>
</dbReference>
<evidence type="ECO:0000259" key="1">
    <source>
        <dbReference type="PROSITE" id="PS51192"/>
    </source>
</evidence>
<dbReference type="EMBL" id="CP003614">
    <property type="protein sequence ID" value="AFZ09740.1"/>
    <property type="molecule type" value="Genomic_DNA"/>
</dbReference>
<organism evidence="2 3">
    <name type="scientific">Phormidium nigroviride PCC 7112</name>
    <dbReference type="NCBI Taxonomy" id="179408"/>
    <lineage>
        <taxon>Bacteria</taxon>
        <taxon>Bacillati</taxon>
        <taxon>Cyanobacteriota</taxon>
        <taxon>Cyanophyceae</taxon>
        <taxon>Oscillatoriophycideae</taxon>
        <taxon>Oscillatoriales</taxon>
        <taxon>Oscillatoriaceae</taxon>
        <taxon>Phormidium</taxon>
    </lineage>
</organism>
<dbReference type="PANTHER" id="PTHR47962">
    <property type="entry name" value="ATP-DEPENDENT HELICASE LHR-RELATED-RELATED"/>
    <property type="match status" value="1"/>
</dbReference>
<dbReference type="GO" id="GO:0003677">
    <property type="term" value="F:DNA binding"/>
    <property type="evidence" value="ECO:0007669"/>
    <property type="project" value="TreeGrafter"/>
</dbReference>
<dbReference type="AlphaFoldDB" id="K9VR92"/>
<dbReference type="PATRIC" id="fig|179408.3.peg.6880"/>